<dbReference type="EMBL" id="FUYM01000010">
    <property type="protein sequence ID" value="SKB98328.1"/>
    <property type="molecule type" value="Genomic_DNA"/>
</dbReference>
<dbReference type="AlphaFoldDB" id="A0A1T5FQ67"/>
<keyword evidence="2" id="KW-1185">Reference proteome</keyword>
<reference evidence="2" key="1">
    <citation type="submission" date="2017-02" db="EMBL/GenBank/DDBJ databases">
        <authorList>
            <person name="Varghese N."/>
            <person name="Submissions S."/>
        </authorList>
    </citation>
    <scope>NUCLEOTIDE SEQUENCE [LARGE SCALE GENOMIC DNA]</scope>
    <source>
        <strain evidence="2">UM2</strain>
    </source>
</reference>
<evidence type="ECO:0000313" key="2">
    <source>
        <dbReference type="Proteomes" id="UP000189818"/>
    </source>
</evidence>
<dbReference type="STRING" id="439228.SAMN06295920_110135"/>
<dbReference type="Proteomes" id="UP000189818">
    <property type="component" value="Unassembled WGS sequence"/>
</dbReference>
<protein>
    <submittedName>
        <fullName evidence="1">Uncharacterized protein</fullName>
    </submittedName>
</protein>
<evidence type="ECO:0000313" key="1">
    <source>
        <dbReference type="EMBL" id="SKB98328.1"/>
    </source>
</evidence>
<organism evidence="1 2">
    <name type="scientific">Rhizorhabdus histidinilytica</name>
    <dbReference type="NCBI Taxonomy" id="439228"/>
    <lineage>
        <taxon>Bacteria</taxon>
        <taxon>Pseudomonadati</taxon>
        <taxon>Pseudomonadota</taxon>
        <taxon>Alphaproteobacteria</taxon>
        <taxon>Sphingomonadales</taxon>
        <taxon>Sphingomonadaceae</taxon>
        <taxon>Rhizorhabdus</taxon>
    </lineage>
</organism>
<accession>A0A1T5FQ67</accession>
<gene>
    <name evidence="1" type="ORF">SAMN06295920_110135</name>
</gene>
<sequence length="217" mass="23836">MDLDQAEQDVEAMFAAYAASIPADPSELATMKDGKLYELFVLAKLIDDLYSRGCIINFSGTTLKFKAGPGMIKTADPHFEVETPDGRTLYLFVDIEFLTMSRAALGVTDNSDRHELDIVLVKGAPAYPSHDEIVLGVECKSGAFSKALLKQALGVRREMSLLTPFERPSCLSDMGAIERRVRAEPASEFWVAHLDPAGSAYQDGPAFFGIDFRHIEP</sequence>
<proteinExistence type="predicted"/>
<name>A0A1T5FQ67_9SPHN</name>